<evidence type="ECO:0000256" key="1">
    <source>
        <dbReference type="SAM" id="MobiDB-lite"/>
    </source>
</evidence>
<reference evidence="2 3" key="1">
    <citation type="submission" date="2018-03" db="EMBL/GenBank/DDBJ databases">
        <title>Genomes of Pezizomycetes fungi and the evolution of truffles.</title>
        <authorList>
            <person name="Murat C."/>
            <person name="Payen T."/>
            <person name="Noel B."/>
            <person name="Kuo A."/>
            <person name="Martin F.M."/>
        </authorList>
    </citation>
    <scope>NUCLEOTIDE SEQUENCE [LARGE SCALE GENOMIC DNA]</scope>
    <source>
        <strain evidence="2">091103-1</strain>
    </source>
</reference>
<dbReference type="Pfam" id="PF10775">
    <property type="entry name" value="ATP_sub_h"/>
    <property type="match status" value="1"/>
</dbReference>
<dbReference type="PANTHER" id="PTHR28207">
    <property type="entry name" value="ATP SYNTHASE SUBUNIT H, MITOCHONDRIAL"/>
    <property type="match status" value="1"/>
</dbReference>
<dbReference type="AlphaFoldDB" id="A0A317SMN0"/>
<feature type="compositionally biased region" description="Acidic residues" evidence="1">
    <location>
        <begin position="111"/>
        <end position="120"/>
    </location>
</feature>
<name>A0A317SMN0_9PEZI</name>
<evidence type="ECO:0000313" key="3">
    <source>
        <dbReference type="Proteomes" id="UP000246991"/>
    </source>
</evidence>
<dbReference type="GO" id="GO:0046933">
    <property type="term" value="F:proton-transporting ATP synthase activity, rotational mechanism"/>
    <property type="evidence" value="ECO:0007669"/>
    <property type="project" value="TreeGrafter"/>
</dbReference>
<accession>A0A317SMN0</accession>
<gene>
    <name evidence="2" type="ORF">C7212DRAFT_298495</name>
</gene>
<dbReference type="STRING" id="42249.A0A317SMN0"/>
<organism evidence="2 3">
    <name type="scientific">Tuber magnatum</name>
    <name type="common">white Piedmont truffle</name>
    <dbReference type="NCBI Taxonomy" id="42249"/>
    <lineage>
        <taxon>Eukaryota</taxon>
        <taxon>Fungi</taxon>
        <taxon>Dikarya</taxon>
        <taxon>Ascomycota</taxon>
        <taxon>Pezizomycotina</taxon>
        <taxon>Pezizomycetes</taxon>
        <taxon>Pezizales</taxon>
        <taxon>Tuberaceae</taxon>
        <taxon>Tuber</taxon>
    </lineage>
</organism>
<dbReference type="EMBL" id="PYWC01000058">
    <property type="protein sequence ID" value="PWW74696.1"/>
    <property type="molecule type" value="Genomic_DNA"/>
</dbReference>
<dbReference type="Proteomes" id="UP000246991">
    <property type="component" value="Unassembled WGS sequence"/>
</dbReference>
<dbReference type="PANTHER" id="PTHR28207:SF1">
    <property type="entry name" value="ATP SYNTHASE SUBUNIT H, MITOCHONDRIAL"/>
    <property type="match status" value="1"/>
</dbReference>
<proteinExistence type="predicted"/>
<feature type="region of interest" description="Disordered" evidence="1">
    <location>
        <begin position="56"/>
        <end position="82"/>
    </location>
</feature>
<evidence type="ECO:0000313" key="2">
    <source>
        <dbReference type="EMBL" id="PWW74696.1"/>
    </source>
</evidence>
<feature type="region of interest" description="Disordered" evidence="1">
    <location>
        <begin position="104"/>
        <end position="130"/>
    </location>
</feature>
<dbReference type="InterPro" id="IPR019711">
    <property type="entry name" value="ATP_synth_F0_suH"/>
</dbReference>
<comment type="caution">
    <text evidence="2">The sequence shown here is derived from an EMBL/GenBank/DDBJ whole genome shotgun (WGS) entry which is preliminary data.</text>
</comment>
<dbReference type="OrthoDB" id="274752at2759"/>
<keyword evidence="3" id="KW-1185">Reference proteome</keyword>
<protein>
    <submittedName>
        <fullName evidence="2">Uncharacterized protein</fullName>
    </submittedName>
</protein>
<sequence>MTMLAQSLRVSRTPLTRCLVRRQQPLRTFIAPSASRKVDLVQDIYLAALKTYKPTATKTNDSEGQVKKWAPPAAPLSPEAAEASLAQELKAYEAQEVEVEWANAEPGVEAQGEDWFEEEANFGTEESAKH</sequence>